<dbReference type="EMBL" id="HACG01013341">
    <property type="protein sequence ID" value="CEK60206.1"/>
    <property type="molecule type" value="Transcribed_RNA"/>
</dbReference>
<feature type="non-terminal residue" evidence="2">
    <location>
        <position position="1"/>
    </location>
</feature>
<feature type="compositionally biased region" description="Low complexity" evidence="1">
    <location>
        <begin position="22"/>
        <end position="33"/>
    </location>
</feature>
<feature type="region of interest" description="Disordered" evidence="1">
    <location>
        <begin position="1"/>
        <end position="59"/>
    </location>
</feature>
<evidence type="ECO:0000256" key="1">
    <source>
        <dbReference type="SAM" id="MobiDB-lite"/>
    </source>
</evidence>
<reference evidence="2" key="1">
    <citation type="submission" date="2014-12" db="EMBL/GenBank/DDBJ databases">
        <title>Insight into the proteome of Arion vulgaris.</title>
        <authorList>
            <person name="Aradska J."/>
            <person name="Bulat T."/>
            <person name="Smidak R."/>
            <person name="Sarate P."/>
            <person name="Gangsoo J."/>
            <person name="Sialana F."/>
            <person name="Bilban M."/>
            <person name="Lubec G."/>
        </authorList>
    </citation>
    <scope>NUCLEOTIDE SEQUENCE</scope>
    <source>
        <tissue evidence="2">Skin</tissue>
    </source>
</reference>
<sequence length="169" mass="19641">ENSNDISPLLPEHSRTSKLCRKSSMNDSSTSNKSPKKKRYSKRCKKRRNSLTHNGVQTDHLKVPGQVFFKQGFSNRQPHGHLIGSVSDTHVSHAGRGVMSDGDHNRDKSSFHLNHSNLNKDYKSVEWDRRYFQIQEEMDLCLQGEFSRCDHRQFKQELQRQLTKSSKED</sequence>
<dbReference type="AlphaFoldDB" id="A0A0B6YWU6"/>
<protein>
    <submittedName>
        <fullName evidence="2">Uncharacterized protein</fullName>
    </submittedName>
</protein>
<feature type="region of interest" description="Disordered" evidence="1">
    <location>
        <begin position="93"/>
        <end position="112"/>
    </location>
</feature>
<gene>
    <name evidence="2" type="primary">ORF38716</name>
</gene>
<proteinExistence type="predicted"/>
<feature type="compositionally biased region" description="Basic residues" evidence="1">
    <location>
        <begin position="34"/>
        <end position="50"/>
    </location>
</feature>
<evidence type="ECO:0000313" key="2">
    <source>
        <dbReference type="EMBL" id="CEK60206.1"/>
    </source>
</evidence>
<accession>A0A0B6YWU6</accession>
<feature type="compositionally biased region" description="Basic and acidic residues" evidence="1">
    <location>
        <begin position="101"/>
        <end position="110"/>
    </location>
</feature>
<organism evidence="2">
    <name type="scientific">Arion vulgaris</name>
    <dbReference type="NCBI Taxonomy" id="1028688"/>
    <lineage>
        <taxon>Eukaryota</taxon>
        <taxon>Metazoa</taxon>
        <taxon>Spiralia</taxon>
        <taxon>Lophotrochozoa</taxon>
        <taxon>Mollusca</taxon>
        <taxon>Gastropoda</taxon>
        <taxon>Heterobranchia</taxon>
        <taxon>Euthyneura</taxon>
        <taxon>Panpulmonata</taxon>
        <taxon>Eupulmonata</taxon>
        <taxon>Stylommatophora</taxon>
        <taxon>Helicina</taxon>
        <taxon>Arionoidea</taxon>
        <taxon>Arionidae</taxon>
        <taxon>Arion</taxon>
    </lineage>
</organism>
<name>A0A0B6YWU6_9EUPU</name>